<keyword evidence="4 14" id="KW-0813">Transport</keyword>
<feature type="compositionally biased region" description="Acidic residues" evidence="16">
    <location>
        <begin position="881"/>
        <end position="892"/>
    </location>
</feature>
<dbReference type="InterPro" id="IPR015943">
    <property type="entry name" value="WD40/YVTN_repeat-like_dom_sf"/>
</dbReference>
<keyword evidence="10 14" id="KW-0333">Golgi apparatus</keyword>
<dbReference type="Pfam" id="PF00400">
    <property type="entry name" value="WD40"/>
    <property type="match status" value="6"/>
</dbReference>
<name>A0A7S0SJ42_9CHLO</name>
<dbReference type="FunFam" id="1.25.40.470:FF:000002">
    <property type="entry name" value="Coatomer subunit alpha"/>
    <property type="match status" value="1"/>
</dbReference>
<keyword evidence="9 14" id="KW-0653">Protein transport</keyword>
<keyword evidence="8 14" id="KW-0931">ER-Golgi transport</keyword>
<dbReference type="InterPro" id="IPR050844">
    <property type="entry name" value="Coatomer_complex_subunit"/>
</dbReference>
<dbReference type="Pfam" id="PF04053">
    <property type="entry name" value="B-prop_COPA_B_2nd"/>
    <property type="match status" value="1"/>
</dbReference>
<organism evidence="20">
    <name type="scientific">Mantoniella antarctica</name>
    <dbReference type="NCBI Taxonomy" id="81844"/>
    <lineage>
        <taxon>Eukaryota</taxon>
        <taxon>Viridiplantae</taxon>
        <taxon>Chlorophyta</taxon>
        <taxon>Mamiellophyceae</taxon>
        <taxon>Mamiellales</taxon>
        <taxon>Mamiellaceae</taxon>
        <taxon>Mantoniella</taxon>
    </lineage>
</organism>
<keyword evidence="11 14" id="KW-0472">Membrane</keyword>
<evidence type="ECO:0000259" key="19">
    <source>
        <dbReference type="Pfam" id="PF23953"/>
    </source>
</evidence>
<evidence type="ECO:0000256" key="9">
    <source>
        <dbReference type="ARBA" id="ARBA00022927"/>
    </source>
</evidence>
<gene>
    <name evidence="20" type="ORF">MANT1106_LOCUS10096</name>
</gene>
<dbReference type="InterPro" id="IPR056176">
    <property type="entry name" value="TPR_COPA_B"/>
</dbReference>
<keyword evidence="12" id="KW-0968">Cytoplasmic vesicle</keyword>
<dbReference type="GO" id="GO:0006890">
    <property type="term" value="P:retrograde vesicle-mediated transport, Golgi to endoplasmic reticulum"/>
    <property type="evidence" value="ECO:0007669"/>
    <property type="project" value="TreeGrafter"/>
</dbReference>
<dbReference type="FunFam" id="2.130.10.10:FF:000010">
    <property type="entry name" value="Coatomer subunit alpha"/>
    <property type="match status" value="1"/>
</dbReference>
<feature type="repeat" description="WD" evidence="15">
    <location>
        <begin position="245"/>
        <end position="286"/>
    </location>
</feature>
<dbReference type="PANTHER" id="PTHR19876:SF1">
    <property type="entry name" value="COATOMER SUBUNIT ALPHA"/>
    <property type="match status" value="1"/>
</dbReference>
<dbReference type="Gene3D" id="1.25.40.470">
    <property type="match status" value="1"/>
</dbReference>
<keyword evidence="6 15" id="KW-0853">WD repeat</keyword>
<dbReference type="InterPro" id="IPR011048">
    <property type="entry name" value="Haem_d1_sf"/>
</dbReference>
<feature type="repeat" description="WD" evidence="15">
    <location>
        <begin position="201"/>
        <end position="242"/>
    </location>
</feature>
<evidence type="ECO:0000256" key="6">
    <source>
        <dbReference type="ARBA" id="ARBA00022574"/>
    </source>
</evidence>
<evidence type="ECO:0000256" key="5">
    <source>
        <dbReference type="ARBA" id="ARBA00022490"/>
    </source>
</evidence>
<evidence type="ECO:0000259" key="17">
    <source>
        <dbReference type="Pfam" id="PF04053"/>
    </source>
</evidence>
<feature type="domain" description="COPA/B second beta-propeller" evidence="17">
    <location>
        <begin position="340"/>
        <end position="587"/>
    </location>
</feature>
<accession>A0A7S0SJ42</accession>
<comment type="function">
    <text evidence="13">The coatomer is a cytosolic protein complex that binds to dilysine motifs and reversibly associates with Golgi non-clathrin-coated vesicles, which further mediate biosynthetic protein transport from the ER, via the Golgi up to the trans Golgi network. Coatomer complex is required for budding from Golgi membranes, and is essential for the retrograde Golgi-to-ER transport of dilysine-tagged proteins.</text>
</comment>
<dbReference type="PROSITE" id="PS50294">
    <property type="entry name" value="WD_REPEATS_REGION"/>
    <property type="match status" value="5"/>
</dbReference>
<evidence type="ECO:0000256" key="2">
    <source>
        <dbReference type="ARBA" id="ARBA00004347"/>
    </source>
</evidence>
<dbReference type="Gene3D" id="2.130.10.10">
    <property type="entry name" value="YVTN repeat-like/Quinoprotein amine dehydrogenase"/>
    <property type="match status" value="1"/>
</dbReference>
<feature type="domain" description="COPA/B TPR" evidence="19">
    <location>
        <begin position="628"/>
        <end position="770"/>
    </location>
</feature>
<evidence type="ECO:0000259" key="18">
    <source>
        <dbReference type="Pfam" id="PF06957"/>
    </source>
</evidence>
<feature type="region of interest" description="Disordered" evidence="16">
    <location>
        <begin position="859"/>
        <end position="892"/>
    </location>
</feature>
<dbReference type="InterPro" id="IPR016391">
    <property type="entry name" value="Coatomer_asu"/>
</dbReference>
<feature type="repeat" description="WD" evidence="15">
    <location>
        <begin position="5"/>
        <end position="46"/>
    </location>
</feature>
<dbReference type="GO" id="GO:0006886">
    <property type="term" value="P:intracellular protein transport"/>
    <property type="evidence" value="ECO:0007669"/>
    <property type="project" value="UniProtKB-UniRule"/>
</dbReference>
<evidence type="ECO:0000256" key="7">
    <source>
        <dbReference type="ARBA" id="ARBA00022737"/>
    </source>
</evidence>
<feature type="repeat" description="WD" evidence="15">
    <location>
        <begin position="89"/>
        <end position="130"/>
    </location>
</feature>
<dbReference type="PANTHER" id="PTHR19876">
    <property type="entry name" value="COATOMER"/>
    <property type="match status" value="1"/>
</dbReference>
<dbReference type="SMART" id="SM00320">
    <property type="entry name" value="WD40"/>
    <property type="match status" value="7"/>
</dbReference>
<feature type="domain" description="Coatomer alpha subunit C-terminal" evidence="18">
    <location>
        <begin position="819"/>
        <end position="1235"/>
    </location>
</feature>
<evidence type="ECO:0000256" key="13">
    <source>
        <dbReference type="ARBA" id="ARBA00025536"/>
    </source>
</evidence>
<dbReference type="Pfam" id="PF06957">
    <property type="entry name" value="COPI_C"/>
    <property type="match status" value="1"/>
</dbReference>
<dbReference type="PRINTS" id="PR00320">
    <property type="entry name" value="GPROTEINBRPT"/>
</dbReference>
<evidence type="ECO:0000256" key="15">
    <source>
        <dbReference type="PROSITE-ProRule" id="PRU00221"/>
    </source>
</evidence>
<dbReference type="PROSITE" id="PS50082">
    <property type="entry name" value="WD_REPEATS_2"/>
    <property type="match status" value="6"/>
</dbReference>
<feature type="repeat" description="WD" evidence="15">
    <location>
        <begin position="131"/>
        <end position="164"/>
    </location>
</feature>
<dbReference type="GO" id="GO:0030126">
    <property type="term" value="C:COPI vesicle coat"/>
    <property type="evidence" value="ECO:0007669"/>
    <property type="project" value="UniProtKB-UniRule"/>
</dbReference>
<dbReference type="CDD" id="cd00200">
    <property type="entry name" value="WD40"/>
    <property type="match status" value="1"/>
</dbReference>
<comment type="subcellular location">
    <subcellularLocation>
        <location evidence="14">Cytoplasm</location>
    </subcellularLocation>
    <subcellularLocation>
        <location evidence="1 14">Golgi apparatus membrane</location>
        <topology evidence="1 14">Peripheral membrane protein</topology>
        <orientation evidence="1">Cytoplasmic side</orientation>
    </subcellularLocation>
    <subcellularLocation>
        <location evidence="2">Cytoplasmic vesicle</location>
        <location evidence="2">COPI-coated vesicle membrane</location>
        <topology evidence="2">Peripheral membrane protein</topology>
        <orientation evidence="2">Cytoplasmic side</orientation>
    </subcellularLocation>
</comment>
<dbReference type="GO" id="GO:0006888">
    <property type="term" value="P:endoplasmic reticulum to Golgi vesicle-mediated transport"/>
    <property type="evidence" value="ECO:0007669"/>
    <property type="project" value="InterPro"/>
</dbReference>
<keyword evidence="7" id="KW-0677">Repeat</keyword>
<evidence type="ECO:0000256" key="12">
    <source>
        <dbReference type="ARBA" id="ARBA00023329"/>
    </source>
</evidence>
<dbReference type="InterPro" id="IPR006692">
    <property type="entry name" value="Beta-prop_COPA/B_2nd"/>
</dbReference>
<evidence type="ECO:0000256" key="4">
    <source>
        <dbReference type="ARBA" id="ARBA00022448"/>
    </source>
</evidence>
<dbReference type="SUPFAM" id="SSF51004">
    <property type="entry name" value="C-terminal (heme d1) domain of cytochrome cd1-nitrite reductase"/>
    <property type="match status" value="1"/>
</dbReference>
<dbReference type="PIRSF" id="PIRSF003354">
    <property type="entry name" value="Coatomer_alpha_subunit"/>
    <property type="match status" value="1"/>
</dbReference>
<evidence type="ECO:0000256" key="3">
    <source>
        <dbReference type="ARBA" id="ARBA00011775"/>
    </source>
</evidence>
<feature type="repeat" description="WD" evidence="15">
    <location>
        <begin position="47"/>
        <end position="88"/>
    </location>
</feature>
<dbReference type="InterPro" id="IPR020472">
    <property type="entry name" value="WD40_PAC1"/>
</dbReference>
<dbReference type="InterPro" id="IPR019775">
    <property type="entry name" value="WD40_repeat_CS"/>
</dbReference>
<evidence type="ECO:0000256" key="16">
    <source>
        <dbReference type="SAM" id="MobiDB-lite"/>
    </source>
</evidence>
<dbReference type="GO" id="GO:0005198">
    <property type="term" value="F:structural molecule activity"/>
    <property type="evidence" value="ECO:0007669"/>
    <property type="project" value="InterPro"/>
</dbReference>
<dbReference type="GO" id="GO:0006891">
    <property type="term" value="P:intra-Golgi vesicle-mediated transport"/>
    <property type="evidence" value="ECO:0007669"/>
    <property type="project" value="TreeGrafter"/>
</dbReference>
<dbReference type="InterPro" id="IPR036322">
    <property type="entry name" value="WD40_repeat_dom_sf"/>
</dbReference>
<dbReference type="InterPro" id="IPR010714">
    <property type="entry name" value="Coatomer_asu_C"/>
</dbReference>
<dbReference type="InterPro" id="IPR001680">
    <property type="entry name" value="WD40_rpt"/>
</dbReference>
<evidence type="ECO:0000256" key="14">
    <source>
        <dbReference type="PIRNR" id="PIRNR003354"/>
    </source>
</evidence>
<dbReference type="Pfam" id="PF23953">
    <property type="entry name" value="TPR_COPA_B"/>
    <property type="match status" value="1"/>
</dbReference>
<sequence length="1236" mass="137431">MLTKFETKSNRVKGLSFHPKRPWILASLHSGVIQLWDYRMGTLIDRFDEHDGPVRGVYFHKSQPLFVSGGDDYKIKVWNYKLRRCLFTLLGHLDYIRTVQFHQEYPWIVSASDDQTIRIWNWQSRNCISVLTGHNHYVMCASFHIKEDLVVSASLDQTVRVWDIGGLRKKTVAPADELMRIPTQMNSDLFGGGDAVVKYVLEGHDRGVNWASFHPTLPLIVSGADDRQVKLWRMNDTKAWEVDTLRGHVNNVSCVMFHARQDIIVSNSEDKSIRVWDMSKRTGVQTFRREHDRFWILSAHPEVNLLAAGHDSGMIVFKLERERPAYAHHQGTLYYVKDRYLRSYDYQSQRDNPLISIRRAGAAASAAGPRSLSYNPAENAVLVNLDADGGSYELHVLPKDAGAQRAEATSDSRRGTGTSAVFVARNRFAVLDKGAHQILIKNLRNEVTKKCPPPDASTDAIFYAGTGTLLCRSEDRMVLFDVQQRTAMAELATPFIKYVVWSNDMSLVAMLSKHAIVIANRKLGHACTVHETIRVKSGAWDDCGVFVYTTLNHIKYALPNGDSGIIRTLDTPVYLTKVFGNTVYCLDRDGRNRQIQIDTSEYMFKLSLIQRKYDQVLAMIRGNALCGQSIIAYLQQKGFPEVALHFVKDERTRFNLALECGNIEVALASAQEIDEKDTWHRLGVEALRQGNHQIVEFAYQKTKNFERLSFLYLITGNKEKLAKMLKISEMRSDVMGQFHNALYLGDVRERVKILETSGHYPLAYLTAKTHGLEEDAARLEESLTESGVAVPAVDGHGELFTPPTPILRDDNWPLLTVSKGFFEGVLSGEVGGEYAAGYGMGEEDGGGAGWGDDLDIDLGGGVGAEEEEEDPLAAAGLAPEDREEGEEGDEDAGWEMEDLELPPDMDTGPLSPGGGDGFSETFIAPTAGVPASRRWTQKSAVPGEHAAAGDFDSAMKLLNRQLGIVHFAPLRQYFIDAALATHVPLTGVAGAPALSFPLGRGWTAEDPPGSTPPPALVSSLPLLEEKLKTAYKTTTEGKFGEALKLFVSIIHSITVLLVESRREVDEVRELLGIAREYATALRIEIKRKEFKDDMNRQAELAAYFTHSNLQPIHLSLSLRSAMSLFFKLKNFNTAAGFCRRLLELNPPIKVAQQAKQVLSACERTPKDEVELNYDSRNPFVVCCATFEPIYRGTKDVACPTCGAKYLATQKGATCQVCNLGQVGADATGLVCSPSQR</sequence>
<dbReference type="AlphaFoldDB" id="A0A7S0SJ42"/>
<keyword evidence="5 14" id="KW-0963">Cytoplasm</keyword>
<dbReference type="EMBL" id="HBFC01016984">
    <property type="protein sequence ID" value="CAD8707413.1"/>
    <property type="molecule type" value="Transcribed_RNA"/>
</dbReference>
<comment type="subunit">
    <text evidence="3 14">Oligomeric complex that consists of at least the alpha, beta, beta', gamma, delta, epsilon and zeta subunits.</text>
</comment>
<dbReference type="CDD" id="cd22948">
    <property type="entry name" value="Coatomer_WDAD_alpha"/>
    <property type="match status" value="1"/>
</dbReference>
<evidence type="ECO:0000256" key="1">
    <source>
        <dbReference type="ARBA" id="ARBA00004255"/>
    </source>
</evidence>
<protein>
    <recommendedName>
        <fullName evidence="14">Coatomer subunit alpha</fullName>
    </recommendedName>
</protein>
<dbReference type="InterPro" id="IPR047312">
    <property type="entry name" value="Coatomer_alpha_WD-assoc_reg"/>
</dbReference>
<dbReference type="SUPFAM" id="SSF50978">
    <property type="entry name" value="WD40 repeat-like"/>
    <property type="match status" value="1"/>
</dbReference>
<evidence type="ECO:0000256" key="10">
    <source>
        <dbReference type="ARBA" id="ARBA00023034"/>
    </source>
</evidence>
<evidence type="ECO:0000256" key="8">
    <source>
        <dbReference type="ARBA" id="ARBA00022892"/>
    </source>
</evidence>
<evidence type="ECO:0000256" key="11">
    <source>
        <dbReference type="ARBA" id="ARBA00023136"/>
    </source>
</evidence>
<dbReference type="GO" id="GO:0000139">
    <property type="term" value="C:Golgi membrane"/>
    <property type="evidence" value="ECO:0007669"/>
    <property type="project" value="UniProtKB-SubCell"/>
</dbReference>
<dbReference type="PROSITE" id="PS00678">
    <property type="entry name" value="WD_REPEATS_1"/>
    <property type="match status" value="1"/>
</dbReference>
<proteinExistence type="predicted"/>
<evidence type="ECO:0000313" key="20">
    <source>
        <dbReference type="EMBL" id="CAD8707413.1"/>
    </source>
</evidence>
<reference evidence="20" key="1">
    <citation type="submission" date="2021-01" db="EMBL/GenBank/DDBJ databases">
        <authorList>
            <person name="Corre E."/>
            <person name="Pelletier E."/>
            <person name="Niang G."/>
            <person name="Scheremetjew M."/>
            <person name="Finn R."/>
            <person name="Kale V."/>
            <person name="Holt S."/>
            <person name="Cochrane G."/>
            <person name="Meng A."/>
            <person name="Brown T."/>
            <person name="Cohen L."/>
        </authorList>
    </citation>
    <scope>NUCLEOTIDE SEQUENCE</scope>
    <source>
        <strain evidence="20">SL-175</strain>
    </source>
</reference>